<dbReference type="Gene3D" id="3.90.550.10">
    <property type="entry name" value="Spore Coat Polysaccharide Biosynthesis Protein SpsA, Chain A"/>
    <property type="match status" value="1"/>
</dbReference>
<keyword evidence="3" id="KW-1133">Transmembrane helix</keyword>
<name>A0ABR1JWC0_9AGAR</name>
<keyword evidence="3" id="KW-0812">Transmembrane</keyword>
<evidence type="ECO:0000313" key="4">
    <source>
        <dbReference type="EMBL" id="KAK7467141.1"/>
    </source>
</evidence>
<proteinExistence type="inferred from homology"/>
<evidence type="ECO:0000313" key="5">
    <source>
        <dbReference type="Proteomes" id="UP001498398"/>
    </source>
</evidence>
<dbReference type="PANTHER" id="PTHR31121">
    <property type="entry name" value="ALPHA-1,2 MANNOSYLTRANSFERASE KTR1"/>
    <property type="match status" value="1"/>
</dbReference>
<dbReference type="InterPro" id="IPR002685">
    <property type="entry name" value="Glyco_trans_15"/>
</dbReference>
<dbReference type="PANTHER" id="PTHR31121:SF6">
    <property type="entry name" value="ALPHA-1,2 MANNOSYLTRANSFERASE KTR1"/>
    <property type="match status" value="1"/>
</dbReference>
<sequence length="173" mass="20028">MSALLPLSPSRRYITAVVLLVIGLHYLFSVTFDSYSRVSSLSNIPNQLQISNADPKPIVNLDLEYYSNYTERRANATFVLLCRNSDLNGVINSMQSAEDRFNKRYNYPWVLLNEEPFTEEFKHRVSLITRAPVSFGLIPHEHWYQPDWIDENRARAGRQKMMAQRIIYAGSVP</sequence>
<comment type="similarity">
    <text evidence="1">Belongs to the glycosyltransferase 15 family.</text>
</comment>
<dbReference type="EMBL" id="JBANRG010000004">
    <property type="protein sequence ID" value="KAK7467141.1"/>
    <property type="molecule type" value="Genomic_DNA"/>
</dbReference>
<evidence type="ECO:0000256" key="1">
    <source>
        <dbReference type="ARBA" id="ARBA00007677"/>
    </source>
</evidence>
<organism evidence="4 5">
    <name type="scientific">Marasmiellus scandens</name>
    <dbReference type="NCBI Taxonomy" id="2682957"/>
    <lineage>
        <taxon>Eukaryota</taxon>
        <taxon>Fungi</taxon>
        <taxon>Dikarya</taxon>
        <taxon>Basidiomycota</taxon>
        <taxon>Agaricomycotina</taxon>
        <taxon>Agaricomycetes</taxon>
        <taxon>Agaricomycetidae</taxon>
        <taxon>Agaricales</taxon>
        <taxon>Marasmiineae</taxon>
        <taxon>Omphalotaceae</taxon>
        <taxon>Marasmiellus</taxon>
    </lineage>
</organism>
<feature type="transmembrane region" description="Helical" evidence="3">
    <location>
        <begin position="12"/>
        <end position="32"/>
    </location>
</feature>
<accession>A0ABR1JWC0</accession>
<comment type="caution">
    <text evidence="4">The sequence shown here is derived from an EMBL/GenBank/DDBJ whole genome shotgun (WGS) entry which is preliminary data.</text>
</comment>
<evidence type="ECO:0000256" key="2">
    <source>
        <dbReference type="ARBA" id="ARBA00022679"/>
    </source>
</evidence>
<evidence type="ECO:0008006" key="6">
    <source>
        <dbReference type="Google" id="ProtNLM"/>
    </source>
</evidence>
<dbReference type="Proteomes" id="UP001498398">
    <property type="component" value="Unassembled WGS sequence"/>
</dbReference>
<keyword evidence="5" id="KW-1185">Reference proteome</keyword>
<keyword evidence="2" id="KW-0808">Transferase</keyword>
<reference evidence="4 5" key="1">
    <citation type="submission" date="2024-01" db="EMBL/GenBank/DDBJ databases">
        <title>A draft genome for the cacao thread blight pathogen Marasmiellus scandens.</title>
        <authorList>
            <person name="Baruah I.K."/>
            <person name="Leung J."/>
            <person name="Bukari Y."/>
            <person name="Amoako-Attah I."/>
            <person name="Meinhardt L.W."/>
            <person name="Bailey B.A."/>
            <person name="Cohen S.P."/>
        </authorList>
    </citation>
    <scope>NUCLEOTIDE SEQUENCE [LARGE SCALE GENOMIC DNA]</scope>
    <source>
        <strain evidence="4 5">GH-19</strain>
    </source>
</reference>
<keyword evidence="3" id="KW-0472">Membrane</keyword>
<dbReference type="Pfam" id="PF01793">
    <property type="entry name" value="Glyco_transf_15"/>
    <property type="match status" value="1"/>
</dbReference>
<protein>
    <recommendedName>
        <fullName evidence="6">Glycosyltransferase family 15 protein</fullName>
    </recommendedName>
</protein>
<dbReference type="InterPro" id="IPR029044">
    <property type="entry name" value="Nucleotide-diphossugar_trans"/>
</dbReference>
<gene>
    <name evidence="4" type="ORF">VKT23_004200</name>
</gene>
<dbReference type="SUPFAM" id="SSF53448">
    <property type="entry name" value="Nucleotide-diphospho-sugar transferases"/>
    <property type="match status" value="1"/>
</dbReference>
<evidence type="ECO:0000256" key="3">
    <source>
        <dbReference type="SAM" id="Phobius"/>
    </source>
</evidence>